<name>A0AAJ1WFU0_9MICC</name>
<dbReference type="PANTHER" id="PTHR30290:SF83">
    <property type="entry name" value="ABC TRANSPORTER SUBSTRATE-BINDING PROTEIN"/>
    <property type="match status" value="1"/>
</dbReference>
<organism evidence="3 4">
    <name type="scientific">Pseudarthrobacter niigatensis</name>
    <dbReference type="NCBI Taxonomy" id="369935"/>
    <lineage>
        <taxon>Bacteria</taxon>
        <taxon>Bacillati</taxon>
        <taxon>Actinomycetota</taxon>
        <taxon>Actinomycetes</taxon>
        <taxon>Micrococcales</taxon>
        <taxon>Micrococcaceae</taxon>
        <taxon>Pseudarthrobacter</taxon>
    </lineage>
</organism>
<dbReference type="GO" id="GO:1904680">
    <property type="term" value="F:peptide transmembrane transporter activity"/>
    <property type="evidence" value="ECO:0007669"/>
    <property type="project" value="TreeGrafter"/>
</dbReference>
<dbReference type="Gene3D" id="3.10.105.10">
    <property type="entry name" value="Dipeptide-binding Protein, Domain 3"/>
    <property type="match status" value="1"/>
</dbReference>
<dbReference type="Gene3D" id="3.90.76.10">
    <property type="entry name" value="Dipeptide-binding Protein, Domain 1"/>
    <property type="match status" value="1"/>
</dbReference>
<dbReference type="SUPFAM" id="SSF53850">
    <property type="entry name" value="Periplasmic binding protein-like II"/>
    <property type="match status" value="1"/>
</dbReference>
<dbReference type="PROSITE" id="PS51257">
    <property type="entry name" value="PROKAR_LIPOPROTEIN"/>
    <property type="match status" value="1"/>
</dbReference>
<feature type="chain" id="PRO_5042596880" evidence="1">
    <location>
        <begin position="26"/>
        <end position="562"/>
    </location>
</feature>
<dbReference type="GO" id="GO:0042597">
    <property type="term" value="C:periplasmic space"/>
    <property type="evidence" value="ECO:0007669"/>
    <property type="project" value="UniProtKB-ARBA"/>
</dbReference>
<keyword evidence="1" id="KW-0732">Signal</keyword>
<dbReference type="Proteomes" id="UP001239267">
    <property type="component" value="Unassembled WGS sequence"/>
</dbReference>
<dbReference type="GO" id="GO:0043190">
    <property type="term" value="C:ATP-binding cassette (ABC) transporter complex"/>
    <property type="evidence" value="ECO:0007669"/>
    <property type="project" value="InterPro"/>
</dbReference>
<evidence type="ECO:0000313" key="4">
    <source>
        <dbReference type="Proteomes" id="UP001239267"/>
    </source>
</evidence>
<dbReference type="AlphaFoldDB" id="A0AAJ1WFU0"/>
<evidence type="ECO:0000256" key="1">
    <source>
        <dbReference type="SAM" id="SignalP"/>
    </source>
</evidence>
<reference evidence="3 4" key="1">
    <citation type="submission" date="2023-07" db="EMBL/GenBank/DDBJ databases">
        <title>Sorghum-associated microbial communities from plants grown in Nebraska, USA.</title>
        <authorList>
            <person name="Schachtman D."/>
        </authorList>
    </citation>
    <scope>NUCLEOTIDE SEQUENCE [LARGE SCALE GENOMIC DNA]</scope>
    <source>
        <strain evidence="3 4">DS1001</strain>
    </source>
</reference>
<evidence type="ECO:0000313" key="3">
    <source>
        <dbReference type="EMBL" id="MDQ0144823.1"/>
    </source>
</evidence>
<dbReference type="InterPro" id="IPR000914">
    <property type="entry name" value="SBP_5_dom"/>
</dbReference>
<dbReference type="PANTHER" id="PTHR30290">
    <property type="entry name" value="PERIPLASMIC BINDING COMPONENT OF ABC TRANSPORTER"/>
    <property type="match status" value="1"/>
</dbReference>
<dbReference type="Gene3D" id="3.40.190.10">
    <property type="entry name" value="Periplasmic binding protein-like II"/>
    <property type="match status" value="1"/>
</dbReference>
<dbReference type="InterPro" id="IPR030678">
    <property type="entry name" value="Peptide/Ni-bd"/>
</dbReference>
<feature type="signal peptide" evidence="1">
    <location>
        <begin position="1"/>
        <end position="25"/>
    </location>
</feature>
<accession>A0AAJ1WFU0</accession>
<protein>
    <submittedName>
        <fullName evidence="3">Oligopeptide transport system substrate-binding protein</fullName>
    </submittedName>
</protein>
<dbReference type="RefSeq" id="WP_141159874.1">
    <property type="nucleotide sequence ID" value="NZ_JAUSTB010000002.1"/>
</dbReference>
<evidence type="ECO:0000259" key="2">
    <source>
        <dbReference type="Pfam" id="PF00496"/>
    </source>
</evidence>
<dbReference type="Pfam" id="PF00496">
    <property type="entry name" value="SBP_bac_5"/>
    <property type="match status" value="1"/>
</dbReference>
<dbReference type="PIRSF" id="PIRSF002741">
    <property type="entry name" value="MppA"/>
    <property type="match status" value="1"/>
</dbReference>
<keyword evidence="4" id="KW-1185">Reference proteome</keyword>
<feature type="domain" description="Solute-binding protein family 5" evidence="2">
    <location>
        <begin position="86"/>
        <end position="481"/>
    </location>
</feature>
<dbReference type="CDD" id="cd00995">
    <property type="entry name" value="PBP2_NikA_DppA_OppA_like"/>
    <property type="match status" value="1"/>
</dbReference>
<proteinExistence type="predicted"/>
<dbReference type="GO" id="GO:0015833">
    <property type="term" value="P:peptide transport"/>
    <property type="evidence" value="ECO:0007669"/>
    <property type="project" value="TreeGrafter"/>
</dbReference>
<dbReference type="InterPro" id="IPR039424">
    <property type="entry name" value="SBP_5"/>
</dbReference>
<gene>
    <name evidence="3" type="ORF">J2T23_000706</name>
</gene>
<sequence>MRFTRTSKALGIVAVAALALTGCGAGGGGGTDGSSNAAGDPNKVITAYSNEPQNPLLPANTGEVYGGRVVNLLFEGLRSYDANGKAVNALAESIESPDAQNWTIKVKQGQKFTNGEAITAKTFVDSWNFAANSKNLQQNGFFFESIEGYPEVSAVTSSTGADGKKTTTPAPTADTMSGLKATDDSTITVKLAQPEADWSLRLGYSAFYPMPSAALKDPKSYGENPVGNGPYKFEKQGSWVHDQSISLVKNADYNGTRPAKNGGVTFKFYTDPGPAYTDLQSDNLDITDVLPSNALKTYVNDFPDRNATKAVATDSTLNIPGYNPNFQGEAGKLRRQALSYAINREEIAKVVFNGTRTPAKAFAPPVIDGFKEGLKGSEVLKFDAAKAKDLWDQANKIKPYDDSKPLQIASNTDGGNKEWIDAVTNGFKNNLGIQAEIQPFAKFAEVLNLRKSQQLPGLTRSGWQGDYPSLYNFLGPVWATDAPSNYEKYSNPEFDKLLKEGLASKTTDEANAKFNQAQEILFQDLPGLPLWDQARPIVWSNNITKAETGWNGEILYYGITAK</sequence>
<dbReference type="EMBL" id="JAUSTB010000002">
    <property type="protein sequence ID" value="MDQ0144823.1"/>
    <property type="molecule type" value="Genomic_DNA"/>
</dbReference>
<comment type="caution">
    <text evidence="3">The sequence shown here is derived from an EMBL/GenBank/DDBJ whole genome shotgun (WGS) entry which is preliminary data.</text>
</comment>